<dbReference type="Proteomes" id="UP001237780">
    <property type="component" value="Unassembled WGS sequence"/>
</dbReference>
<comment type="caution">
    <text evidence="3">The sequence shown here is derived from an EMBL/GenBank/DDBJ whole genome shotgun (WGS) entry which is preliminary data.</text>
</comment>
<keyword evidence="4" id="KW-1185">Reference proteome</keyword>
<dbReference type="PANTHER" id="PTHR22911">
    <property type="entry name" value="ACYL-MALONYL CONDENSING ENZYME-RELATED"/>
    <property type="match status" value="1"/>
</dbReference>
<feature type="transmembrane region" description="Helical" evidence="1">
    <location>
        <begin position="41"/>
        <end position="61"/>
    </location>
</feature>
<keyword evidence="1" id="KW-0812">Transmembrane</keyword>
<feature type="transmembrane region" description="Helical" evidence="1">
    <location>
        <begin position="99"/>
        <end position="119"/>
    </location>
</feature>
<keyword evidence="1" id="KW-1133">Transmembrane helix</keyword>
<name>A0ABU0SD96_9HYPH</name>
<keyword evidence="1" id="KW-0472">Membrane</keyword>
<feature type="transmembrane region" description="Helical" evidence="1">
    <location>
        <begin position="12"/>
        <end position="29"/>
    </location>
</feature>
<organism evidence="3 4">
    <name type="scientific">Phyllobacterium ifriqiyense</name>
    <dbReference type="NCBI Taxonomy" id="314238"/>
    <lineage>
        <taxon>Bacteria</taxon>
        <taxon>Pseudomonadati</taxon>
        <taxon>Pseudomonadota</taxon>
        <taxon>Alphaproteobacteria</taxon>
        <taxon>Hyphomicrobiales</taxon>
        <taxon>Phyllobacteriaceae</taxon>
        <taxon>Phyllobacterium</taxon>
    </lineage>
</organism>
<evidence type="ECO:0000259" key="2">
    <source>
        <dbReference type="Pfam" id="PF00892"/>
    </source>
</evidence>
<sequence>MSQLHLDHRKGLLITGIGGLVLSADIPLLRLGQGETWSTLLLRSSTTFICALIIWAVWNLVTGKRRKVLPGKIGYLVAALYGLASIAFMTAVYNTKTANLVFILAFNTVFSALLSWVFLKERPKAITFIAMFLMLIGVGIIVYEGLSAGHVFGDLMGLLSTFILASAITVTRASGKDMSFAAMMGTAVPIAVAAFMVSQNGFNVAVPGWIIFNGAVVTTIAFICLATGPRFLSGPEVAMFYLLETVLTPIWVWLVFSERPTDATLLGGIIIISALIGHSLWQMVHSRRRARTTAIRHPI</sequence>
<proteinExistence type="predicted"/>
<feature type="transmembrane region" description="Helical" evidence="1">
    <location>
        <begin position="126"/>
        <end position="143"/>
    </location>
</feature>
<accession>A0ABU0SD96</accession>
<evidence type="ECO:0000313" key="3">
    <source>
        <dbReference type="EMBL" id="MDQ0998747.1"/>
    </source>
</evidence>
<reference evidence="3 4" key="1">
    <citation type="submission" date="2023-07" db="EMBL/GenBank/DDBJ databases">
        <title>Comparative genomics of wheat-associated soil bacteria to identify genetic determinants of phenazine resistance.</title>
        <authorList>
            <person name="Mouncey N."/>
        </authorList>
    </citation>
    <scope>NUCLEOTIDE SEQUENCE [LARGE SCALE GENOMIC DNA]</scope>
    <source>
        <strain evidence="3 4">W4I11</strain>
    </source>
</reference>
<feature type="transmembrane region" description="Helical" evidence="1">
    <location>
        <begin position="204"/>
        <end position="226"/>
    </location>
</feature>
<dbReference type="SUPFAM" id="SSF103481">
    <property type="entry name" value="Multidrug resistance efflux transporter EmrE"/>
    <property type="match status" value="2"/>
</dbReference>
<protein>
    <submittedName>
        <fullName evidence="3">Drug/metabolite transporter (DMT)-like permease</fullName>
    </submittedName>
</protein>
<feature type="domain" description="EamA" evidence="2">
    <location>
        <begin position="152"/>
        <end position="276"/>
    </location>
</feature>
<feature type="transmembrane region" description="Helical" evidence="1">
    <location>
        <begin position="73"/>
        <end position="93"/>
    </location>
</feature>
<feature type="transmembrane region" description="Helical" evidence="1">
    <location>
        <begin position="238"/>
        <end position="257"/>
    </location>
</feature>
<evidence type="ECO:0000313" key="4">
    <source>
        <dbReference type="Proteomes" id="UP001237780"/>
    </source>
</evidence>
<dbReference type="InterPro" id="IPR000620">
    <property type="entry name" value="EamA_dom"/>
</dbReference>
<dbReference type="EMBL" id="JAUSZT010000003">
    <property type="protein sequence ID" value="MDQ0998747.1"/>
    <property type="molecule type" value="Genomic_DNA"/>
</dbReference>
<dbReference type="InterPro" id="IPR037185">
    <property type="entry name" value="EmrE-like"/>
</dbReference>
<feature type="domain" description="EamA" evidence="2">
    <location>
        <begin position="20"/>
        <end position="142"/>
    </location>
</feature>
<feature type="transmembrane region" description="Helical" evidence="1">
    <location>
        <begin position="263"/>
        <end position="281"/>
    </location>
</feature>
<dbReference type="RefSeq" id="WP_307284151.1">
    <property type="nucleotide sequence ID" value="NZ_JAUSZT010000003.1"/>
</dbReference>
<feature type="transmembrane region" description="Helical" evidence="1">
    <location>
        <begin position="155"/>
        <end position="173"/>
    </location>
</feature>
<gene>
    <name evidence="3" type="ORF">QFZ34_003929</name>
</gene>
<dbReference type="Pfam" id="PF00892">
    <property type="entry name" value="EamA"/>
    <property type="match status" value="2"/>
</dbReference>
<feature type="transmembrane region" description="Helical" evidence="1">
    <location>
        <begin position="180"/>
        <end position="198"/>
    </location>
</feature>
<evidence type="ECO:0000256" key="1">
    <source>
        <dbReference type="SAM" id="Phobius"/>
    </source>
</evidence>